<dbReference type="SUPFAM" id="SSF57501">
    <property type="entry name" value="Cystine-knot cytokines"/>
    <property type="match status" value="1"/>
</dbReference>
<gene>
    <name evidence="6" type="ORF">PoB_006427900</name>
</gene>
<dbReference type="AlphaFoldDB" id="A0AAV4D117"/>
<dbReference type="GO" id="GO:0005125">
    <property type="term" value="F:cytokine activity"/>
    <property type="evidence" value="ECO:0007669"/>
    <property type="project" value="InterPro"/>
</dbReference>
<reference evidence="6 7" key="1">
    <citation type="journal article" date="2021" name="Elife">
        <title>Chloroplast acquisition without the gene transfer in kleptoplastic sea slugs, Plakobranchus ocellatus.</title>
        <authorList>
            <person name="Maeda T."/>
            <person name="Takahashi S."/>
            <person name="Yoshida T."/>
            <person name="Shimamura S."/>
            <person name="Takaki Y."/>
            <person name="Nagai Y."/>
            <person name="Toyoda A."/>
            <person name="Suzuki Y."/>
            <person name="Arimoto A."/>
            <person name="Ishii H."/>
            <person name="Satoh N."/>
            <person name="Nishiyama T."/>
            <person name="Hasebe M."/>
            <person name="Maruyama T."/>
            <person name="Minagawa J."/>
            <person name="Obokata J."/>
            <person name="Shigenobu S."/>
        </authorList>
    </citation>
    <scope>NUCLEOTIDE SEQUENCE [LARGE SCALE GENOMIC DNA]</scope>
</reference>
<dbReference type="Gene3D" id="2.10.90.10">
    <property type="entry name" value="Cystine-knot cytokines"/>
    <property type="match status" value="1"/>
</dbReference>
<comment type="subcellular location">
    <subcellularLocation>
        <location evidence="1">Secreted</location>
    </subcellularLocation>
</comment>
<keyword evidence="3" id="KW-0964">Secreted</keyword>
<dbReference type="EMBL" id="BLXT01007302">
    <property type="protein sequence ID" value="GFO37774.1"/>
    <property type="molecule type" value="Genomic_DNA"/>
</dbReference>
<proteinExistence type="inferred from homology"/>
<dbReference type="Proteomes" id="UP000735302">
    <property type="component" value="Unassembled WGS sequence"/>
</dbReference>
<feature type="compositionally biased region" description="Polar residues" evidence="5">
    <location>
        <begin position="77"/>
        <end position="102"/>
    </location>
</feature>
<comment type="caution">
    <text evidence="6">The sequence shown here is derived from an EMBL/GenBank/DDBJ whole genome shotgun (WGS) entry which is preliminary data.</text>
</comment>
<dbReference type="Pfam" id="PF06083">
    <property type="entry name" value="IL17"/>
    <property type="match status" value="1"/>
</dbReference>
<keyword evidence="4" id="KW-0732">Signal</keyword>
<evidence type="ECO:0000313" key="7">
    <source>
        <dbReference type="Proteomes" id="UP000735302"/>
    </source>
</evidence>
<evidence type="ECO:0000256" key="3">
    <source>
        <dbReference type="ARBA" id="ARBA00022525"/>
    </source>
</evidence>
<protein>
    <submittedName>
        <fullName evidence="6">Interleukin-17d</fullName>
    </submittedName>
</protein>
<evidence type="ECO:0000256" key="2">
    <source>
        <dbReference type="ARBA" id="ARBA00007236"/>
    </source>
</evidence>
<organism evidence="6 7">
    <name type="scientific">Plakobranchus ocellatus</name>
    <dbReference type="NCBI Taxonomy" id="259542"/>
    <lineage>
        <taxon>Eukaryota</taxon>
        <taxon>Metazoa</taxon>
        <taxon>Spiralia</taxon>
        <taxon>Lophotrochozoa</taxon>
        <taxon>Mollusca</taxon>
        <taxon>Gastropoda</taxon>
        <taxon>Heterobranchia</taxon>
        <taxon>Euthyneura</taxon>
        <taxon>Panpulmonata</taxon>
        <taxon>Sacoglossa</taxon>
        <taxon>Placobranchoidea</taxon>
        <taxon>Plakobranchidae</taxon>
        <taxon>Plakobranchus</taxon>
    </lineage>
</organism>
<evidence type="ECO:0000313" key="6">
    <source>
        <dbReference type="EMBL" id="GFO37774.1"/>
    </source>
</evidence>
<feature type="region of interest" description="Disordered" evidence="5">
    <location>
        <begin position="74"/>
        <end position="110"/>
    </location>
</feature>
<dbReference type="InterPro" id="IPR029034">
    <property type="entry name" value="Cystine-knot_cytokine"/>
</dbReference>
<evidence type="ECO:0000256" key="1">
    <source>
        <dbReference type="ARBA" id="ARBA00004613"/>
    </source>
</evidence>
<evidence type="ECO:0000256" key="5">
    <source>
        <dbReference type="SAM" id="MobiDB-lite"/>
    </source>
</evidence>
<comment type="similarity">
    <text evidence="2">Belongs to the IL-17 family.</text>
</comment>
<sequence length="291" mass="31943">MDKKSKEVQMKLVSLQQLVRLSSAALATIIFVCQVSPAKPHVISKPKTAQLAGDLGRKGSADYFRILSDPEWKAQSKHSQNNRESTESPVTSTRAATTSSPQALLPNKGLEPNVEATDQSVASSANPFLRKKRSTSCSMPIDLPEKVIELNPFLSDSKYVGLIPTPDKYIPLPSDQPHSSCPAATGSWWPRPEVNLRATCPWMWEELDNGPDAYPRHMLQANCICTFCIHESSMSCNEIRHDVTIFRMQGCQDGVALMTKDVVTVTLGCFCAAPEPNNAQSSNNDDLPLTD</sequence>
<name>A0AAV4D117_9GAST</name>
<dbReference type="GO" id="GO:0005576">
    <property type="term" value="C:extracellular region"/>
    <property type="evidence" value="ECO:0007669"/>
    <property type="project" value="UniProtKB-SubCell"/>
</dbReference>
<accession>A0AAV4D117</accession>
<dbReference type="InterPro" id="IPR010345">
    <property type="entry name" value="IL-17_fam"/>
</dbReference>
<keyword evidence="7" id="KW-1185">Reference proteome</keyword>
<evidence type="ECO:0000256" key="4">
    <source>
        <dbReference type="ARBA" id="ARBA00022729"/>
    </source>
</evidence>